<feature type="region of interest" description="Disordered" evidence="1">
    <location>
        <begin position="225"/>
        <end position="287"/>
    </location>
</feature>
<evidence type="ECO:0000313" key="4">
    <source>
        <dbReference type="EMBL" id="KAF5532069.1"/>
    </source>
</evidence>
<dbReference type="AlphaFoldDB" id="A0A8H5I828"/>
<keyword evidence="3" id="KW-0732">Signal</keyword>
<organism evidence="4 5">
    <name type="scientific">Fusarium napiforme</name>
    <dbReference type="NCBI Taxonomy" id="42672"/>
    <lineage>
        <taxon>Eukaryota</taxon>
        <taxon>Fungi</taxon>
        <taxon>Dikarya</taxon>
        <taxon>Ascomycota</taxon>
        <taxon>Pezizomycotina</taxon>
        <taxon>Sordariomycetes</taxon>
        <taxon>Hypocreomycetidae</taxon>
        <taxon>Hypocreales</taxon>
        <taxon>Nectriaceae</taxon>
        <taxon>Fusarium</taxon>
        <taxon>Fusarium fujikuroi species complex</taxon>
    </lineage>
</organism>
<protein>
    <submittedName>
        <fullName evidence="4">Uncharacterized protein</fullName>
    </submittedName>
</protein>
<feature type="compositionally biased region" description="Polar residues" evidence="1">
    <location>
        <begin position="267"/>
        <end position="277"/>
    </location>
</feature>
<dbReference type="Proteomes" id="UP000574317">
    <property type="component" value="Unassembled WGS sequence"/>
</dbReference>
<keyword evidence="5" id="KW-1185">Reference proteome</keyword>
<evidence type="ECO:0000313" key="5">
    <source>
        <dbReference type="Proteomes" id="UP000574317"/>
    </source>
</evidence>
<comment type="caution">
    <text evidence="4">The sequence shown here is derived from an EMBL/GenBank/DDBJ whole genome shotgun (WGS) entry which is preliminary data.</text>
</comment>
<evidence type="ECO:0000256" key="2">
    <source>
        <dbReference type="SAM" id="Phobius"/>
    </source>
</evidence>
<accession>A0A8H5I828</accession>
<gene>
    <name evidence="4" type="ORF">FNAPI_13034</name>
</gene>
<reference evidence="4 5" key="1">
    <citation type="submission" date="2020-05" db="EMBL/GenBank/DDBJ databases">
        <title>Identification and distribution of gene clusters putatively required for synthesis of sphingolipid metabolism inhibitors in phylogenetically diverse species of the filamentous fungus Fusarium.</title>
        <authorList>
            <person name="Kim H.-S."/>
            <person name="Busman M."/>
            <person name="Brown D.W."/>
            <person name="Divon H."/>
            <person name="Uhlig S."/>
            <person name="Proctor R.H."/>
        </authorList>
    </citation>
    <scope>NUCLEOTIDE SEQUENCE [LARGE SCALE GENOMIC DNA]</scope>
    <source>
        <strain evidence="4 5">NRRL 25196</strain>
    </source>
</reference>
<keyword evidence="2" id="KW-0472">Membrane</keyword>
<name>A0A8H5I828_9HYPO</name>
<feature type="region of interest" description="Disordered" evidence="1">
    <location>
        <begin position="158"/>
        <end position="182"/>
    </location>
</feature>
<keyword evidence="2" id="KW-0812">Transmembrane</keyword>
<keyword evidence="2" id="KW-1133">Transmembrane helix</keyword>
<evidence type="ECO:0000256" key="1">
    <source>
        <dbReference type="SAM" id="MobiDB-lite"/>
    </source>
</evidence>
<feature type="transmembrane region" description="Helical" evidence="2">
    <location>
        <begin position="185"/>
        <end position="207"/>
    </location>
</feature>
<dbReference type="EMBL" id="JAAOAO010000743">
    <property type="protein sequence ID" value="KAF5532069.1"/>
    <property type="molecule type" value="Genomic_DNA"/>
</dbReference>
<feature type="signal peptide" evidence="3">
    <location>
        <begin position="1"/>
        <end position="20"/>
    </location>
</feature>
<sequence>MLSILVFALIVLILANHAYCKTKFLRPPQYNETTSDHDYGTNPRFAVGYPIKLLWETDAEPVELSLLQFSERGGGMKSLDASFTEWKAERDVFEVTDGNDDSVYCFYLRDSNQDVVTSQYFNVTALKVDGTNTAFKGETAILTSTMLSLQTEVSITEPISTSTSTGQPVRLENSSESGMSKGETAGAACGGIIGGLLLFGLIGWLVWRRLARNKTHADIPLVSQNYGFEPKPELPGDAKVQNMSPMSQNQPPELDGCELKPELAGDTQVQKNPSGSARSPGGLYEAP</sequence>
<feature type="chain" id="PRO_5034742877" evidence="3">
    <location>
        <begin position="21"/>
        <end position="287"/>
    </location>
</feature>
<evidence type="ECO:0000256" key="3">
    <source>
        <dbReference type="SAM" id="SignalP"/>
    </source>
</evidence>
<feature type="compositionally biased region" description="Polar residues" evidence="1">
    <location>
        <begin position="241"/>
        <end position="251"/>
    </location>
</feature>
<proteinExistence type="predicted"/>